<evidence type="ECO:0000313" key="3">
    <source>
        <dbReference type="Proteomes" id="UP001489004"/>
    </source>
</evidence>
<dbReference type="AlphaFoldDB" id="A0AAW1R936"/>
<name>A0AAW1R936_9CHLO</name>
<dbReference type="Proteomes" id="UP001489004">
    <property type="component" value="Unassembled WGS sequence"/>
</dbReference>
<sequence length="404" mass="45819">MLTRSASSWSRHALPGAIVDADVASGGLHQSRVGDTGAEPTELRPLTPVGKAHRRQRAAHETSCPLTYHRQTVEDIRGGTKPYLFGGRQQPECNNCHKTDTHYWARVCTFEPSLEPQYANICSAELQQKLLERLLEQDRRELLELTPCDLWPMLQGRTTWIVGDSQSRHLYFALLCFLSEFHSLEVANVTASDEELFGPLEDNYVPASCLLMPHNTRVCQFHVNKGETWLRNGFGVLQRVANPQDVVVVNFGLWHTFWPEVYTALLRGFADYYQQHKHHLPGMVWKDTSPQHFPTAFGDFEGGEAPFDCRPVDQVAQQPDGSLLALSPEYELVARGGFQNTQAREILGRVGMPIIDTWNDTLPLWDYHSGTPGKDQECTHYCTGSSAPQLWVYAMYKQLKRMHL</sequence>
<feature type="region of interest" description="Disordered" evidence="1">
    <location>
        <begin position="29"/>
        <end position="64"/>
    </location>
</feature>
<keyword evidence="3" id="KW-1185">Reference proteome</keyword>
<protein>
    <submittedName>
        <fullName evidence="2">Uncharacterized protein</fullName>
    </submittedName>
</protein>
<reference evidence="2 3" key="1">
    <citation type="journal article" date="2024" name="Nat. Commun.">
        <title>Phylogenomics reveals the evolutionary origins of lichenization in chlorophyte algae.</title>
        <authorList>
            <person name="Puginier C."/>
            <person name="Libourel C."/>
            <person name="Otte J."/>
            <person name="Skaloud P."/>
            <person name="Haon M."/>
            <person name="Grisel S."/>
            <person name="Petersen M."/>
            <person name="Berrin J.G."/>
            <person name="Delaux P.M."/>
            <person name="Dal Grande F."/>
            <person name="Keller J."/>
        </authorList>
    </citation>
    <scope>NUCLEOTIDE SEQUENCE [LARGE SCALE GENOMIC DNA]</scope>
    <source>
        <strain evidence="2 3">SAG 2043</strain>
    </source>
</reference>
<comment type="caution">
    <text evidence="2">The sequence shown here is derived from an EMBL/GenBank/DDBJ whole genome shotgun (WGS) entry which is preliminary data.</text>
</comment>
<dbReference type="EMBL" id="JALJOR010000001">
    <property type="protein sequence ID" value="KAK9830112.1"/>
    <property type="molecule type" value="Genomic_DNA"/>
</dbReference>
<organism evidence="2 3">
    <name type="scientific">[Myrmecia] bisecta</name>
    <dbReference type="NCBI Taxonomy" id="41462"/>
    <lineage>
        <taxon>Eukaryota</taxon>
        <taxon>Viridiplantae</taxon>
        <taxon>Chlorophyta</taxon>
        <taxon>core chlorophytes</taxon>
        <taxon>Trebouxiophyceae</taxon>
        <taxon>Trebouxiales</taxon>
        <taxon>Trebouxiaceae</taxon>
        <taxon>Myrmecia</taxon>
    </lineage>
</organism>
<accession>A0AAW1R936</accession>
<evidence type="ECO:0000256" key="1">
    <source>
        <dbReference type="SAM" id="MobiDB-lite"/>
    </source>
</evidence>
<evidence type="ECO:0000313" key="2">
    <source>
        <dbReference type="EMBL" id="KAK9830112.1"/>
    </source>
</evidence>
<gene>
    <name evidence="2" type="ORF">WJX72_009847</name>
</gene>
<proteinExistence type="predicted"/>